<dbReference type="Proteomes" id="UP001341840">
    <property type="component" value="Unassembled WGS sequence"/>
</dbReference>
<keyword evidence="2" id="KW-1185">Reference proteome</keyword>
<dbReference type="EMBL" id="JASCZI010090628">
    <property type="protein sequence ID" value="MED6143132.1"/>
    <property type="molecule type" value="Genomic_DNA"/>
</dbReference>
<gene>
    <name evidence="1" type="ORF">PIB30_003842</name>
</gene>
<accession>A0ABU6T373</accession>
<proteinExistence type="predicted"/>
<name>A0ABU6T373_9FABA</name>
<protein>
    <submittedName>
        <fullName evidence="1">Uncharacterized protein</fullName>
    </submittedName>
</protein>
<reference evidence="1 2" key="1">
    <citation type="journal article" date="2023" name="Plants (Basel)">
        <title>Bridging the Gap: Combining Genomics and Transcriptomics Approaches to Understand Stylosanthes scabra, an Orphan Legume from the Brazilian Caatinga.</title>
        <authorList>
            <person name="Ferreira-Neto J.R.C."/>
            <person name="da Silva M.D."/>
            <person name="Binneck E."/>
            <person name="de Melo N.F."/>
            <person name="da Silva R.H."/>
            <person name="de Melo A.L.T.M."/>
            <person name="Pandolfi V."/>
            <person name="Bustamante F.O."/>
            <person name="Brasileiro-Vidal A.C."/>
            <person name="Benko-Iseppon A.M."/>
        </authorList>
    </citation>
    <scope>NUCLEOTIDE SEQUENCE [LARGE SCALE GENOMIC DNA]</scope>
    <source>
        <tissue evidence="1">Leaves</tissue>
    </source>
</reference>
<comment type="caution">
    <text evidence="1">The sequence shown here is derived from an EMBL/GenBank/DDBJ whole genome shotgun (WGS) entry which is preliminary data.</text>
</comment>
<evidence type="ECO:0000313" key="1">
    <source>
        <dbReference type="EMBL" id="MED6143132.1"/>
    </source>
</evidence>
<sequence length="135" mass="14485">MNNNAGYSKITASTKSRSIDYFSSDSFPHGGGGERFGVILGRSGSVSSASSSSSSYGGGFLKKAFSMRRSSSVSERYCRIHDQYMAITSPDNEIIITRSVKTKNIKHSSNNNGRGGGSKIFKACRVLSSLSLMCM</sequence>
<organism evidence="1 2">
    <name type="scientific">Stylosanthes scabra</name>
    <dbReference type="NCBI Taxonomy" id="79078"/>
    <lineage>
        <taxon>Eukaryota</taxon>
        <taxon>Viridiplantae</taxon>
        <taxon>Streptophyta</taxon>
        <taxon>Embryophyta</taxon>
        <taxon>Tracheophyta</taxon>
        <taxon>Spermatophyta</taxon>
        <taxon>Magnoliopsida</taxon>
        <taxon>eudicotyledons</taxon>
        <taxon>Gunneridae</taxon>
        <taxon>Pentapetalae</taxon>
        <taxon>rosids</taxon>
        <taxon>fabids</taxon>
        <taxon>Fabales</taxon>
        <taxon>Fabaceae</taxon>
        <taxon>Papilionoideae</taxon>
        <taxon>50 kb inversion clade</taxon>
        <taxon>dalbergioids sensu lato</taxon>
        <taxon>Dalbergieae</taxon>
        <taxon>Pterocarpus clade</taxon>
        <taxon>Stylosanthes</taxon>
    </lineage>
</organism>
<dbReference type="PANTHER" id="PTHR38386:SF7">
    <property type="entry name" value="TOPOISOMERASE 1-ASSOCIATED FACTOR 1"/>
    <property type="match status" value="1"/>
</dbReference>
<evidence type="ECO:0000313" key="2">
    <source>
        <dbReference type="Proteomes" id="UP001341840"/>
    </source>
</evidence>
<dbReference type="PANTHER" id="PTHR38386">
    <property type="entry name" value="OS05G0426900 PROTEIN"/>
    <property type="match status" value="1"/>
</dbReference>